<dbReference type="EMBL" id="GBRD01000869">
    <property type="protein sequence ID" value="JAG64952.1"/>
    <property type="molecule type" value="Transcribed_RNA"/>
</dbReference>
<feature type="non-terminal residue" evidence="3">
    <location>
        <position position="1"/>
    </location>
</feature>
<evidence type="ECO:0000256" key="1">
    <source>
        <dbReference type="SAM" id="MobiDB-lite"/>
    </source>
</evidence>
<feature type="region of interest" description="Disordered" evidence="1">
    <location>
        <begin position="93"/>
        <end position="140"/>
    </location>
</feature>
<dbReference type="AlphaFoldDB" id="A0A0K8TH76"/>
<keyword evidence="2" id="KW-0812">Transmembrane</keyword>
<evidence type="ECO:0000313" key="3">
    <source>
        <dbReference type="EMBL" id="JAG64952.1"/>
    </source>
</evidence>
<protein>
    <submittedName>
        <fullName evidence="3">Uncharacterized protein</fullName>
    </submittedName>
</protein>
<feature type="transmembrane region" description="Helical" evidence="2">
    <location>
        <begin position="6"/>
        <end position="25"/>
    </location>
</feature>
<evidence type="ECO:0000256" key="2">
    <source>
        <dbReference type="SAM" id="Phobius"/>
    </source>
</evidence>
<organism evidence="3">
    <name type="scientific">Lygus hesperus</name>
    <name type="common">Western plant bug</name>
    <dbReference type="NCBI Taxonomy" id="30085"/>
    <lineage>
        <taxon>Eukaryota</taxon>
        <taxon>Metazoa</taxon>
        <taxon>Ecdysozoa</taxon>
        <taxon>Arthropoda</taxon>
        <taxon>Hexapoda</taxon>
        <taxon>Insecta</taxon>
        <taxon>Pterygota</taxon>
        <taxon>Neoptera</taxon>
        <taxon>Paraneoptera</taxon>
        <taxon>Hemiptera</taxon>
        <taxon>Heteroptera</taxon>
        <taxon>Panheteroptera</taxon>
        <taxon>Cimicomorpha</taxon>
        <taxon>Miridae</taxon>
        <taxon>Mirini</taxon>
        <taxon>Lygus</taxon>
    </lineage>
</organism>
<name>A0A0K8TH76_LYGHE</name>
<keyword evidence="2" id="KW-1133">Transmembrane helix</keyword>
<feature type="region of interest" description="Disordered" evidence="1">
    <location>
        <begin position="42"/>
        <end position="67"/>
    </location>
</feature>
<sequence>RQLRLYHAYTMNLSFSLIVGLNLYLTTVVASDDSSETEQIFSEQGKTIGKSQPIRMPQASDDGIDDDPWKKCFGWPWGRGRVIIYRRPPYHYGGHGGGGQLPPAEAPDGEEEPPPVEDGESSEEEEERKKKKKKRKRRRKLHGETNVFIWMLI</sequence>
<feature type="compositionally biased region" description="Acidic residues" evidence="1">
    <location>
        <begin position="107"/>
        <end position="126"/>
    </location>
</feature>
<accession>A0A0K8TH76</accession>
<reference evidence="3" key="1">
    <citation type="submission" date="2014-09" db="EMBL/GenBank/DDBJ databases">
        <authorList>
            <person name="Magalhaes I.L.F."/>
            <person name="Oliveira U."/>
            <person name="Santos F.R."/>
            <person name="Vidigal T.H.D.A."/>
            <person name="Brescovit A.D."/>
            <person name="Santos A.J."/>
        </authorList>
    </citation>
    <scope>NUCLEOTIDE SEQUENCE</scope>
</reference>
<proteinExistence type="predicted"/>
<keyword evidence="2" id="KW-0472">Membrane</keyword>
<feature type="compositionally biased region" description="Basic residues" evidence="1">
    <location>
        <begin position="129"/>
        <end position="140"/>
    </location>
</feature>